<keyword evidence="1" id="KW-0472">Membrane</keyword>
<protein>
    <submittedName>
        <fullName evidence="2">Uncharacterized protein</fullName>
    </submittedName>
</protein>
<dbReference type="HOGENOM" id="CLU_3229875_0_0_9"/>
<keyword evidence="3" id="KW-1185">Reference proteome</keyword>
<feature type="transmembrane region" description="Helical" evidence="1">
    <location>
        <begin position="12"/>
        <end position="37"/>
    </location>
</feature>
<dbReference type="EMBL" id="AP006627">
    <property type="protein sequence ID" value="BAD66097.1"/>
    <property type="molecule type" value="Genomic_DNA"/>
</dbReference>
<name>Q5WC13_SHOC1</name>
<reference evidence="2 3" key="2">
    <citation type="journal article" date="1995" name="Appl. Microbiol. Biotechnol.">
        <title>Purification and properties of an alkaline protease from alkalophilic Bacillus sp. KSM-K16.</title>
        <authorList>
            <person name="Kobayashi T."/>
            <person name="Hakamada Y."/>
            <person name="Adachi S."/>
            <person name="Hitomi J."/>
            <person name="Yoshimatsu T."/>
            <person name="Koike K."/>
            <person name="Kawai S."/>
            <person name="Ito S."/>
        </authorList>
    </citation>
    <scope>NUCLEOTIDE SEQUENCE [LARGE SCALE GENOMIC DNA]</scope>
    <source>
        <strain evidence="2 3">KSM-K16</strain>
    </source>
</reference>
<keyword evidence="1" id="KW-1133">Transmembrane helix</keyword>
<organism evidence="2 3">
    <name type="scientific">Shouchella clausii (strain KSM-K16)</name>
    <name type="common">Alkalihalobacillus clausii</name>
    <dbReference type="NCBI Taxonomy" id="66692"/>
    <lineage>
        <taxon>Bacteria</taxon>
        <taxon>Bacillati</taxon>
        <taxon>Bacillota</taxon>
        <taxon>Bacilli</taxon>
        <taxon>Bacillales</taxon>
        <taxon>Bacillaceae</taxon>
        <taxon>Shouchella</taxon>
    </lineage>
</organism>
<dbReference type="RefSeq" id="WP_011248402.1">
    <property type="nucleotide sequence ID" value="NC_006582.1"/>
</dbReference>
<dbReference type="KEGG" id="bcl:ABC3564"/>
<reference evidence="3" key="4">
    <citation type="submission" date="2003-10" db="EMBL/GenBank/DDBJ databases">
        <title>The complete genome sequence of the alkaliphilic Bacillus clausii KSM-K16.</title>
        <authorList>
            <person name="Takaki Y."/>
            <person name="Kageyama Y."/>
            <person name="Shimamura S."/>
            <person name="Suzuki H."/>
            <person name="Nishi S."/>
            <person name="Hatada Y."/>
            <person name="Kawai S."/>
            <person name="Ito S."/>
            <person name="Horikoshi K."/>
        </authorList>
    </citation>
    <scope>NUCLEOTIDE SEQUENCE [LARGE SCALE GENOMIC DNA]</scope>
    <source>
        <strain evidence="3">KSM-K16</strain>
    </source>
</reference>
<reference evidence="2 3" key="3">
    <citation type="journal article" date="1997" name="Protein Eng.">
        <title>High-resolution crystal structure of M-protease: phylogeny aided analysis of the high-alkaline adaptation mechanism.</title>
        <authorList>
            <person name="Shirai T."/>
            <person name="Suzuki A."/>
            <person name="Yamane T."/>
            <person name="Ashida T."/>
            <person name="Kobayashi T."/>
            <person name="Ito S."/>
        </authorList>
    </citation>
    <scope>NUCLEOTIDE SEQUENCE [LARGE SCALE GENOMIC DNA]</scope>
    <source>
        <strain evidence="2 3">KSM-K16</strain>
    </source>
</reference>
<gene>
    <name evidence="2" type="ordered locus">ABC3564</name>
</gene>
<evidence type="ECO:0000313" key="2">
    <source>
        <dbReference type="EMBL" id="BAD66097.1"/>
    </source>
</evidence>
<evidence type="ECO:0000256" key="1">
    <source>
        <dbReference type="SAM" id="Phobius"/>
    </source>
</evidence>
<dbReference type="Proteomes" id="UP000001168">
    <property type="component" value="Chromosome"/>
</dbReference>
<reference evidence="2 3" key="1">
    <citation type="journal article" date="1994" name="J. Ferment. Bioeng.">
        <title>Molecular cloning and nucleotide sequence of the gene for an alkaline protease from the alkalophilic Bacillus sp. KSM-K16.</title>
        <authorList>
            <person name="Hakamada Y."/>
            <person name="Kobayashi T."/>
            <person name="Hitomi J."/>
            <person name="Kawai S."/>
            <person name="Ito S."/>
        </authorList>
    </citation>
    <scope>NUCLEOTIDE SEQUENCE [LARGE SCALE GENOMIC DNA]</scope>
    <source>
        <strain evidence="2 3">KSM-K16</strain>
    </source>
</reference>
<dbReference type="AlphaFoldDB" id="Q5WC13"/>
<accession>Q5WC13</accession>
<evidence type="ECO:0000313" key="3">
    <source>
        <dbReference type="Proteomes" id="UP000001168"/>
    </source>
</evidence>
<sequence>MDQFSIGTALYQIFAIVFLFGFFGLGGYFLILGIRYFKRELKK</sequence>
<reference evidence="2 3" key="5">
    <citation type="journal article" date="2007" name="Extremophiles">
        <title>Intragenomic diversity of the V1 regions of 16S rRNA genes in high-alkaline protease-producing Bacillus clausii spp.</title>
        <authorList>
            <person name="Kageyama Y."/>
            <person name="Takaki Y."/>
            <person name="Shimamura S."/>
            <person name="Nishi S."/>
            <person name="Nogi Y."/>
            <person name="Uchimura K."/>
            <person name="Kobayashi T."/>
            <person name="Hitomi J."/>
            <person name="Ozaki K."/>
            <person name="Kawai S."/>
            <person name="Ito S."/>
            <person name="Horikoshi K."/>
        </authorList>
    </citation>
    <scope>NUCLEOTIDE SEQUENCE [LARGE SCALE GENOMIC DNA]</scope>
    <source>
        <strain evidence="2 3">KSM-K16</strain>
    </source>
</reference>
<proteinExistence type="predicted"/>
<keyword evidence="1" id="KW-0812">Transmembrane</keyword>